<dbReference type="PANTHER" id="PTHR17490">
    <property type="entry name" value="SUA5"/>
    <property type="match status" value="1"/>
</dbReference>
<dbReference type="InterPro" id="IPR038385">
    <property type="entry name" value="Sua5/YwlC_C"/>
</dbReference>
<dbReference type="Proteomes" id="UP000324517">
    <property type="component" value="Unassembled WGS sequence"/>
</dbReference>
<keyword evidence="5 13" id="KW-0963">Cytoplasm</keyword>
<gene>
    <name evidence="16" type="ORF">FZC75_15650</name>
</gene>
<keyword evidence="10 13" id="KW-0067">ATP-binding</keyword>
<dbReference type="Pfam" id="PF03481">
    <property type="entry name" value="Sua5_C"/>
    <property type="match status" value="1"/>
</dbReference>
<evidence type="ECO:0000256" key="8">
    <source>
        <dbReference type="ARBA" id="ARBA00022695"/>
    </source>
</evidence>
<evidence type="ECO:0000313" key="17">
    <source>
        <dbReference type="Proteomes" id="UP000324517"/>
    </source>
</evidence>
<dbReference type="EC" id="2.7.7.87" evidence="3 13"/>
<dbReference type="PANTHER" id="PTHR17490:SF16">
    <property type="entry name" value="THREONYLCARBAMOYL-AMP SYNTHASE"/>
    <property type="match status" value="1"/>
</dbReference>
<feature type="binding site" evidence="14">
    <location>
        <position position="148"/>
    </location>
    <ligand>
        <name>ATP</name>
        <dbReference type="ChEBI" id="CHEBI:30616"/>
    </ligand>
</feature>
<protein>
    <recommendedName>
        <fullName evidence="4 13">Threonylcarbamoyl-AMP synthase</fullName>
        <shortName evidence="13">TC-AMP synthase</shortName>
        <ecNumber evidence="3 13">2.7.7.87</ecNumber>
    </recommendedName>
    <alternativeName>
        <fullName evidence="11 13">L-threonylcarbamoyladenylate synthase</fullName>
    </alternativeName>
</protein>
<dbReference type="PROSITE" id="PS51163">
    <property type="entry name" value="YRDC"/>
    <property type="match status" value="1"/>
</dbReference>
<comment type="similarity">
    <text evidence="2 13">Belongs to the SUA5 family.</text>
</comment>
<dbReference type="GO" id="GO:0061710">
    <property type="term" value="F:L-threonylcarbamoyladenylate synthase"/>
    <property type="evidence" value="ECO:0007669"/>
    <property type="project" value="UniProtKB-EC"/>
</dbReference>
<dbReference type="Gene3D" id="3.90.870.10">
    <property type="entry name" value="DHBP synthase"/>
    <property type="match status" value="1"/>
</dbReference>
<dbReference type="FunFam" id="3.90.870.10:FF:000008">
    <property type="entry name" value="Threonylcarbamoyl-AMP synthase"/>
    <property type="match status" value="1"/>
</dbReference>
<comment type="function">
    <text evidence="13">Required for the formation of a threonylcarbamoyl group on adenosine at position 37 (t(6)A37) in tRNAs that read codons beginning with adenine.</text>
</comment>
<dbReference type="Pfam" id="PF01300">
    <property type="entry name" value="Sua5_yciO_yrdC"/>
    <property type="match status" value="1"/>
</dbReference>
<keyword evidence="7 13" id="KW-0819">tRNA processing</keyword>
<reference evidence="16 17" key="1">
    <citation type="submission" date="2019-08" db="EMBL/GenBank/DDBJ databases">
        <title>Bacillus genomes from the desert of Cuatro Cienegas, Coahuila.</title>
        <authorList>
            <person name="Olmedo-Alvarez G."/>
        </authorList>
    </citation>
    <scope>NUCLEOTIDE SEQUENCE [LARGE SCALE GENOMIC DNA]</scope>
    <source>
        <strain evidence="16 17">CH98b_3T</strain>
    </source>
</reference>
<evidence type="ECO:0000256" key="10">
    <source>
        <dbReference type="ARBA" id="ARBA00022840"/>
    </source>
</evidence>
<keyword evidence="8 13" id="KW-0548">Nucleotidyltransferase</keyword>
<feature type="binding site" evidence="14">
    <location>
        <position position="40"/>
    </location>
    <ligand>
        <name>L-threonine</name>
        <dbReference type="ChEBI" id="CHEBI:57926"/>
    </ligand>
</feature>
<dbReference type="NCBIfam" id="TIGR00057">
    <property type="entry name" value="L-threonylcarbamoyladenylate synthase"/>
    <property type="match status" value="1"/>
</dbReference>
<evidence type="ECO:0000256" key="14">
    <source>
        <dbReference type="PIRSR" id="PIRSR004930-1"/>
    </source>
</evidence>
<dbReference type="InterPro" id="IPR017945">
    <property type="entry name" value="DHBP_synth_RibB-like_a/b_dom"/>
</dbReference>
<dbReference type="OrthoDB" id="9814580at2"/>
<proteinExistence type="inferred from homology"/>
<evidence type="ECO:0000256" key="11">
    <source>
        <dbReference type="ARBA" id="ARBA00029774"/>
    </source>
</evidence>
<evidence type="ECO:0000256" key="4">
    <source>
        <dbReference type="ARBA" id="ARBA00015492"/>
    </source>
</evidence>
<comment type="caution">
    <text evidence="16">The sequence shown here is derived from an EMBL/GenBank/DDBJ whole genome shotgun (WGS) entry which is preliminary data.</text>
</comment>
<feature type="binding site" evidence="14">
    <location>
        <position position="146"/>
    </location>
    <ligand>
        <name>L-threonine</name>
        <dbReference type="ChEBI" id="CHEBI:57926"/>
    </ligand>
</feature>
<evidence type="ECO:0000256" key="3">
    <source>
        <dbReference type="ARBA" id="ARBA00012584"/>
    </source>
</evidence>
<dbReference type="AlphaFoldDB" id="A0A5D4T311"/>
<evidence type="ECO:0000256" key="1">
    <source>
        <dbReference type="ARBA" id="ARBA00004496"/>
    </source>
</evidence>
<dbReference type="InterPro" id="IPR050156">
    <property type="entry name" value="TC-AMP_synthase_SUA5"/>
</dbReference>
<dbReference type="InterPro" id="IPR005145">
    <property type="entry name" value="Sua5_C"/>
</dbReference>
<feature type="binding site" evidence="14">
    <location>
        <position position="126"/>
    </location>
    <ligand>
        <name>L-threonine</name>
        <dbReference type="ChEBI" id="CHEBI:57926"/>
    </ligand>
</feature>
<evidence type="ECO:0000256" key="6">
    <source>
        <dbReference type="ARBA" id="ARBA00022679"/>
    </source>
</evidence>
<feature type="binding site" evidence="14">
    <location>
        <position position="122"/>
    </location>
    <ligand>
        <name>L-threonine</name>
        <dbReference type="ChEBI" id="CHEBI:57926"/>
    </ligand>
</feature>
<keyword evidence="9 13" id="KW-0547">Nucleotide-binding</keyword>
<dbReference type="InterPro" id="IPR006070">
    <property type="entry name" value="Sua5-like_dom"/>
</dbReference>
<dbReference type="InterPro" id="IPR010923">
    <property type="entry name" value="T(6)A37_SUA5"/>
</dbReference>
<feature type="binding site" evidence="14">
    <location>
        <position position="63"/>
    </location>
    <ligand>
        <name>ATP</name>
        <dbReference type="ChEBI" id="CHEBI:30616"/>
    </ligand>
</feature>
<dbReference type="Gene3D" id="3.40.50.11030">
    <property type="entry name" value="Threonylcarbamoyl-AMP synthase, C-terminal domain"/>
    <property type="match status" value="1"/>
</dbReference>
<organism evidence="16 17">
    <name type="scientific">Sutcliffiella horikoshii</name>
    <dbReference type="NCBI Taxonomy" id="79883"/>
    <lineage>
        <taxon>Bacteria</taxon>
        <taxon>Bacillati</taxon>
        <taxon>Bacillota</taxon>
        <taxon>Bacilli</taxon>
        <taxon>Bacillales</taxon>
        <taxon>Bacillaceae</taxon>
        <taxon>Sutcliffiella</taxon>
    </lineage>
</organism>
<evidence type="ECO:0000313" key="16">
    <source>
        <dbReference type="EMBL" id="TYS70070.1"/>
    </source>
</evidence>
<feature type="domain" description="YrdC-like" evidence="15">
    <location>
        <begin position="18"/>
        <end position="204"/>
    </location>
</feature>
<evidence type="ECO:0000256" key="12">
    <source>
        <dbReference type="ARBA" id="ARBA00048366"/>
    </source>
</evidence>
<comment type="catalytic activity">
    <reaction evidence="12 13">
        <text>L-threonine + hydrogencarbonate + ATP = L-threonylcarbamoyladenylate + diphosphate + H2O</text>
        <dbReference type="Rhea" id="RHEA:36407"/>
        <dbReference type="ChEBI" id="CHEBI:15377"/>
        <dbReference type="ChEBI" id="CHEBI:17544"/>
        <dbReference type="ChEBI" id="CHEBI:30616"/>
        <dbReference type="ChEBI" id="CHEBI:33019"/>
        <dbReference type="ChEBI" id="CHEBI:57926"/>
        <dbReference type="ChEBI" id="CHEBI:73682"/>
        <dbReference type="EC" id="2.7.7.87"/>
    </reaction>
</comment>
<evidence type="ECO:0000256" key="5">
    <source>
        <dbReference type="ARBA" id="ARBA00022490"/>
    </source>
</evidence>
<accession>A0A5D4T311</accession>
<evidence type="ECO:0000256" key="13">
    <source>
        <dbReference type="PIRNR" id="PIRNR004930"/>
    </source>
</evidence>
<dbReference type="GO" id="GO:0003725">
    <property type="term" value="F:double-stranded RNA binding"/>
    <property type="evidence" value="ECO:0007669"/>
    <property type="project" value="UniProtKB-UniRule"/>
</dbReference>
<dbReference type="GO" id="GO:0005524">
    <property type="term" value="F:ATP binding"/>
    <property type="evidence" value="ECO:0007669"/>
    <property type="project" value="UniProtKB-UniRule"/>
</dbReference>
<dbReference type="SUPFAM" id="SSF55821">
    <property type="entry name" value="YrdC/RibB"/>
    <property type="match status" value="1"/>
</dbReference>
<feature type="binding site" evidence="14">
    <location>
        <position position="67"/>
    </location>
    <ligand>
        <name>ATP</name>
        <dbReference type="ChEBI" id="CHEBI:30616"/>
    </ligand>
</feature>
<feature type="binding site" evidence="14">
    <location>
        <position position="186"/>
    </location>
    <ligand>
        <name>L-threonine</name>
        <dbReference type="ChEBI" id="CHEBI:57926"/>
    </ligand>
</feature>
<dbReference type="RefSeq" id="WP_148979958.1">
    <property type="nucleotide sequence ID" value="NZ_JBNILM010000006.1"/>
</dbReference>
<evidence type="ECO:0000259" key="15">
    <source>
        <dbReference type="PROSITE" id="PS51163"/>
    </source>
</evidence>
<dbReference type="GO" id="GO:0008033">
    <property type="term" value="P:tRNA processing"/>
    <property type="evidence" value="ECO:0007669"/>
    <property type="project" value="UniProtKB-KW"/>
</dbReference>
<comment type="subcellular location">
    <subcellularLocation>
        <location evidence="1 13">Cytoplasm</location>
    </subcellularLocation>
</comment>
<dbReference type="GO" id="GO:0000049">
    <property type="term" value="F:tRNA binding"/>
    <property type="evidence" value="ECO:0007669"/>
    <property type="project" value="TreeGrafter"/>
</dbReference>
<evidence type="ECO:0000256" key="7">
    <source>
        <dbReference type="ARBA" id="ARBA00022694"/>
    </source>
</evidence>
<feature type="binding site" evidence="14">
    <location>
        <position position="241"/>
    </location>
    <ligand>
        <name>ATP</name>
        <dbReference type="ChEBI" id="CHEBI:30616"/>
    </ligand>
</feature>
<dbReference type="GO" id="GO:0006450">
    <property type="term" value="P:regulation of translational fidelity"/>
    <property type="evidence" value="ECO:0007669"/>
    <property type="project" value="TreeGrafter"/>
</dbReference>
<sequence length="350" mass="37625">MNTKLWAVDKEEPIKHSYPQMMEAACLLKENEVVAFPTETVYGLGANALSDQAVLKIFEAKGRPSDNPLIVHISKLEQLTELVDNVPESAHKLMEAFWPGPLTLVLPKKEGVSQYVTAGLETLAVRMPDHSVARALIEISGLPLAAPSANLSGKPSPTTAKHVEEDLIHRIAGIVDGGATGVGLESTVVDCTADTPIILRPGGVTKEELEKVVGKVDVDPALFSQEELHKPKSPGMKYTHYAPIAPVYLVEGSASFMEKTVQNAQLKGDKVGLLATEETIAQIQTTEITAISCGTHNDLATVASRLYDGLRAFNATDVDVIFSETFPRTGVGAAIMNRLEKAAGHKFIKE</sequence>
<evidence type="ECO:0000256" key="9">
    <source>
        <dbReference type="ARBA" id="ARBA00022741"/>
    </source>
</evidence>
<dbReference type="GO" id="GO:0005737">
    <property type="term" value="C:cytoplasm"/>
    <property type="evidence" value="ECO:0007669"/>
    <property type="project" value="UniProtKB-SubCell"/>
</dbReference>
<keyword evidence="6 13" id="KW-0808">Transferase</keyword>
<feature type="binding site" evidence="14">
    <location>
        <position position="200"/>
    </location>
    <ligand>
        <name>ATP</name>
        <dbReference type="ChEBI" id="CHEBI:30616"/>
    </ligand>
</feature>
<name>A0A5D4T311_9BACI</name>
<feature type="binding site" evidence="14">
    <location>
        <position position="72"/>
    </location>
    <ligand>
        <name>L-threonine</name>
        <dbReference type="ChEBI" id="CHEBI:57926"/>
    </ligand>
</feature>
<dbReference type="PIRSF" id="PIRSF004930">
    <property type="entry name" value="Tln_factor_SUA5"/>
    <property type="match status" value="1"/>
</dbReference>
<dbReference type="FunFam" id="3.40.50.11030:FF:000001">
    <property type="entry name" value="Threonylcarbamoyl-AMP synthase"/>
    <property type="match status" value="1"/>
</dbReference>
<evidence type="ECO:0000256" key="2">
    <source>
        <dbReference type="ARBA" id="ARBA00007663"/>
    </source>
</evidence>
<feature type="binding site" evidence="14">
    <location>
        <position position="156"/>
    </location>
    <ligand>
        <name>ATP</name>
        <dbReference type="ChEBI" id="CHEBI:30616"/>
    </ligand>
</feature>
<dbReference type="EMBL" id="VTET01000008">
    <property type="protein sequence ID" value="TYS70070.1"/>
    <property type="molecule type" value="Genomic_DNA"/>
</dbReference>